<dbReference type="Proteomes" id="UP000002640">
    <property type="component" value="Unassembled WGS sequence"/>
</dbReference>
<dbReference type="GeneID" id="20649465"/>
<reference evidence="1 2" key="1">
    <citation type="journal article" date="2006" name="Science">
        <title>Phytophthora genome sequences uncover evolutionary origins and mechanisms of pathogenesis.</title>
        <authorList>
            <person name="Tyler B.M."/>
            <person name="Tripathy S."/>
            <person name="Zhang X."/>
            <person name="Dehal P."/>
            <person name="Jiang R.H."/>
            <person name="Aerts A."/>
            <person name="Arredondo F.D."/>
            <person name="Baxter L."/>
            <person name="Bensasson D."/>
            <person name="Beynon J.L."/>
            <person name="Chapman J."/>
            <person name="Damasceno C.M."/>
            <person name="Dorrance A.E."/>
            <person name="Dou D."/>
            <person name="Dickerman A.W."/>
            <person name="Dubchak I.L."/>
            <person name="Garbelotto M."/>
            <person name="Gijzen M."/>
            <person name="Gordon S.G."/>
            <person name="Govers F."/>
            <person name="Grunwald N.J."/>
            <person name="Huang W."/>
            <person name="Ivors K.L."/>
            <person name="Jones R.W."/>
            <person name="Kamoun S."/>
            <person name="Krampis K."/>
            <person name="Lamour K.H."/>
            <person name="Lee M.K."/>
            <person name="McDonald W.H."/>
            <person name="Medina M."/>
            <person name="Meijer H.J."/>
            <person name="Nordberg E.K."/>
            <person name="Maclean D.J."/>
            <person name="Ospina-Giraldo M.D."/>
            <person name="Morris P.F."/>
            <person name="Phuntumart V."/>
            <person name="Putnam N.H."/>
            <person name="Rash S."/>
            <person name="Rose J.K."/>
            <person name="Sakihama Y."/>
            <person name="Salamov A.A."/>
            <person name="Savidor A."/>
            <person name="Scheuring C.F."/>
            <person name="Smith B.M."/>
            <person name="Sobral B.W."/>
            <person name="Terry A."/>
            <person name="Torto-Alalibo T.A."/>
            <person name="Win J."/>
            <person name="Xu Z."/>
            <person name="Zhang H."/>
            <person name="Grigoriev I.V."/>
            <person name="Rokhsar D.S."/>
            <person name="Boore J.L."/>
        </authorList>
    </citation>
    <scope>NUCLEOTIDE SEQUENCE [LARGE SCALE GENOMIC DNA]</scope>
    <source>
        <strain evidence="1 2">P6497</strain>
    </source>
</reference>
<dbReference type="AlphaFoldDB" id="G4YRV6"/>
<keyword evidence="2" id="KW-1185">Reference proteome</keyword>
<accession>G4YRV6</accession>
<dbReference type="InParanoid" id="G4YRV6"/>
<dbReference type="EMBL" id="JH159152">
    <property type="protein sequence ID" value="EGZ22933.1"/>
    <property type="molecule type" value="Genomic_DNA"/>
</dbReference>
<dbReference type="RefSeq" id="XP_009518221.1">
    <property type="nucleotide sequence ID" value="XM_009519926.1"/>
</dbReference>
<sequence length="159" mass="17870">MAARLRIPWVPVIEGASNQDGMALIDAFKSHKYVKSELMDCTVCFSRYQRVKCTSTTCSESIPFLACHWQAKILTCTQSERISIFEDGVHLVAQASPRRRHLTEAQKSFCRNLAEHVLKPVRIRTVGNAIILLPATRLPTTRLSSLINCSNETTPDVRV</sequence>
<name>G4YRV6_PHYSP</name>
<gene>
    <name evidence="1" type="ORF">PHYSODRAFT_353787</name>
</gene>
<organism evidence="1 2">
    <name type="scientific">Phytophthora sojae (strain P6497)</name>
    <name type="common">Soybean stem and root rot agent</name>
    <name type="synonym">Phytophthora megasperma f. sp. glycines</name>
    <dbReference type="NCBI Taxonomy" id="1094619"/>
    <lineage>
        <taxon>Eukaryota</taxon>
        <taxon>Sar</taxon>
        <taxon>Stramenopiles</taxon>
        <taxon>Oomycota</taxon>
        <taxon>Peronosporomycetes</taxon>
        <taxon>Peronosporales</taxon>
        <taxon>Peronosporaceae</taxon>
        <taxon>Phytophthora</taxon>
    </lineage>
</organism>
<protein>
    <submittedName>
        <fullName evidence="1">Uncharacterized protein</fullName>
    </submittedName>
</protein>
<evidence type="ECO:0000313" key="2">
    <source>
        <dbReference type="Proteomes" id="UP000002640"/>
    </source>
</evidence>
<evidence type="ECO:0000313" key="1">
    <source>
        <dbReference type="EMBL" id="EGZ22933.1"/>
    </source>
</evidence>
<dbReference type="KEGG" id="psoj:PHYSODRAFT_353787"/>
<proteinExistence type="predicted"/>